<keyword evidence="10" id="KW-0808">Transferase</keyword>
<dbReference type="GO" id="GO:0005524">
    <property type="term" value="F:ATP binding"/>
    <property type="evidence" value="ECO:0007669"/>
    <property type="project" value="InterPro"/>
</dbReference>
<evidence type="ECO:0000256" key="5">
    <source>
        <dbReference type="ARBA" id="ARBA00022989"/>
    </source>
</evidence>
<evidence type="ECO:0000256" key="7">
    <source>
        <dbReference type="SAM" id="MobiDB-lite"/>
    </source>
</evidence>
<dbReference type="InterPro" id="IPR001245">
    <property type="entry name" value="Ser-Thr/Tyr_kinase_cat_dom"/>
</dbReference>
<dbReference type="InterPro" id="IPR000719">
    <property type="entry name" value="Prot_kinase_dom"/>
</dbReference>
<evidence type="ECO:0000313" key="11">
    <source>
        <dbReference type="Proteomes" id="UP000026915"/>
    </source>
</evidence>
<dbReference type="Pfam" id="PF13855">
    <property type="entry name" value="LRR_8"/>
    <property type="match status" value="1"/>
</dbReference>
<proteinExistence type="predicted"/>
<dbReference type="SUPFAM" id="SSF56112">
    <property type="entry name" value="Protein kinase-like (PK-like)"/>
    <property type="match status" value="1"/>
</dbReference>
<protein>
    <submittedName>
        <fullName evidence="10">Leucine-rich repeat protein kinase family protein, putative</fullName>
    </submittedName>
</protein>
<dbReference type="GO" id="GO:0004672">
    <property type="term" value="F:protein kinase activity"/>
    <property type="evidence" value="ECO:0007669"/>
    <property type="project" value="InterPro"/>
</dbReference>
<feature type="transmembrane region" description="Helical" evidence="8">
    <location>
        <begin position="224"/>
        <end position="245"/>
    </location>
</feature>
<dbReference type="Proteomes" id="UP000026915">
    <property type="component" value="Chromosome 7"/>
</dbReference>
<dbReference type="InterPro" id="IPR011009">
    <property type="entry name" value="Kinase-like_dom_sf"/>
</dbReference>
<gene>
    <name evidence="10" type="ORF">TCM_030740</name>
</gene>
<keyword evidence="5 8" id="KW-1133">Transmembrane helix</keyword>
<feature type="domain" description="Protein kinase" evidence="9">
    <location>
        <begin position="304"/>
        <end position="567"/>
    </location>
</feature>
<evidence type="ECO:0000256" key="1">
    <source>
        <dbReference type="ARBA" id="ARBA00004370"/>
    </source>
</evidence>
<dbReference type="GO" id="GO:0016020">
    <property type="term" value="C:membrane"/>
    <property type="evidence" value="ECO:0007669"/>
    <property type="project" value="UniProtKB-SubCell"/>
</dbReference>
<evidence type="ECO:0000313" key="10">
    <source>
        <dbReference type="EMBL" id="EOY12149.1"/>
    </source>
</evidence>
<keyword evidence="3 8" id="KW-0812">Transmembrane</keyword>
<dbReference type="InterPro" id="IPR046959">
    <property type="entry name" value="PRK1-6/SRF4-like"/>
</dbReference>
<dbReference type="InterPro" id="IPR032675">
    <property type="entry name" value="LRR_dom_sf"/>
</dbReference>
<dbReference type="eggNOG" id="ENOG502QPXW">
    <property type="taxonomic scope" value="Eukaryota"/>
</dbReference>
<dbReference type="Gene3D" id="3.80.10.10">
    <property type="entry name" value="Ribonuclease Inhibitor"/>
    <property type="match status" value="1"/>
</dbReference>
<comment type="subcellular location">
    <subcellularLocation>
        <location evidence="1">Membrane</location>
    </subcellularLocation>
</comment>
<dbReference type="InParanoid" id="A0A061FCG5"/>
<evidence type="ECO:0000256" key="3">
    <source>
        <dbReference type="ARBA" id="ARBA00022692"/>
    </source>
</evidence>
<dbReference type="InterPro" id="IPR001611">
    <property type="entry name" value="Leu-rich_rpt"/>
</dbReference>
<dbReference type="Gramene" id="EOY12149">
    <property type="protein sequence ID" value="EOY12149"/>
    <property type="gene ID" value="TCM_030740"/>
</dbReference>
<dbReference type="Gene3D" id="3.30.200.20">
    <property type="entry name" value="Phosphorylase Kinase, domain 1"/>
    <property type="match status" value="1"/>
</dbReference>
<evidence type="ECO:0000259" key="9">
    <source>
        <dbReference type="PROSITE" id="PS50011"/>
    </source>
</evidence>
<feature type="compositionally biased region" description="Basic and acidic residues" evidence="7">
    <location>
        <begin position="196"/>
        <end position="208"/>
    </location>
</feature>
<reference evidence="10 11" key="1">
    <citation type="journal article" date="2013" name="Genome Biol.">
        <title>The genome sequence of the most widely cultivated cacao type and its use to identify candidate genes regulating pod color.</title>
        <authorList>
            <person name="Motamayor J.C."/>
            <person name="Mockaitis K."/>
            <person name="Schmutz J."/>
            <person name="Haiminen N."/>
            <person name="Iii D.L."/>
            <person name="Cornejo O."/>
            <person name="Findley S.D."/>
            <person name="Zheng P."/>
            <person name="Utro F."/>
            <person name="Royaert S."/>
            <person name="Saski C."/>
            <person name="Jenkins J."/>
            <person name="Podicheti R."/>
            <person name="Zhao M."/>
            <person name="Scheffler B.E."/>
            <person name="Stack J.C."/>
            <person name="Feltus F.A."/>
            <person name="Mustiga G.M."/>
            <person name="Amores F."/>
            <person name="Phillips W."/>
            <person name="Marelli J.P."/>
            <person name="May G.D."/>
            <person name="Shapiro H."/>
            <person name="Ma J."/>
            <person name="Bustamante C.D."/>
            <person name="Schnell R.J."/>
            <person name="Main D."/>
            <person name="Gilbert D."/>
            <person name="Parida L."/>
            <person name="Kuhn D.N."/>
        </authorList>
    </citation>
    <scope>NUCLEOTIDE SEQUENCE [LARGE SCALE GENOMIC DNA]</scope>
    <source>
        <strain evidence="11">cv. Matina 1-6</strain>
    </source>
</reference>
<dbReference type="Gene3D" id="1.10.510.10">
    <property type="entry name" value="Transferase(Phosphotransferase) domain 1"/>
    <property type="match status" value="1"/>
</dbReference>
<sequence length="605" mass="68083">MNQQSSLKMYRRGDFDLFLKGLICIAVFPLLATVCLGGKVHESESFLSFIRSVDPQNKLETQWNELSQNPCLLKSKGVKCNLQGTSILEIRLENLNLSGVIDAHALCMLQNLEVLSLARNLVHGTIPSSISYCTRLRYLNLSSNSLTGRVPGTLTKLKYLRSLDISNNHFTPIGPRVKREFKHVYKYSKEPVALQRDSHLKTTGHDEQAPAPPKDSSDKKSNNLLLGIVPLVLGSGLFFLLLYYLSKRADKTTKEKEILNALKESPLKFPPVGATEEAKPEDRHQELVFFVEDHESFKLDDLLEASADLRSQSLCSSLYKVILKNNATYAVKRLKKLQVSFEEFGQTMRQIGNLKHRNILPLVGYNCSNEEKLLFYKYQSNGSLLNLLKDYIEKKKDFPWRLRLTIASGIARGLAFIYQSSNDQEIIPHGNLKLSNILLGENMEPLISEYGVSRLLNLQKQRLFSSNGYTAPEKSLSEQGDVYSFGVILLELLTGKTVEKTGVDLPKWVRSMVREEWTGEVFDKEVSKAALQWAFPLLNIALKCVSHSPQDRPAASEVLEKINEALFAHEDLSVSSMSSFESGHPDCCILHSVIPETWDTPGSNC</sequence>
<keyword evidence="11" id="KW-1185">Reference proteome</keyword>
<accession>A0A061FCG5</accession>
<organism evidence="10 11">
    <name type="scientific">Theobroma cacao</name>
    <name type="common">Cacao</name>
    <name type="synonym">Cocoa</name>
    <dbReference type="NCBI Taxonomy" id="3641"/>
    <lineage>
        <taxon>Eukaryota</taxon>
        <taxon>Viridiplantae</taxon>
        <taxon>Streptophyta</taxon>
        <taxon>Embryophyta</taxon>
        <taxon>Tracheophyta</taxon>
        <taxon>Spermatophyta</taxon>
        <taxon>Magnoliopsida</taxon>
        <taxon>eudicotyledons</taxon>
        <taxon>Gunneridae</taxon>
        <taxon>Pentapetalae</taxon>
        <taxon>rosids</taxon>
        <taxon>malvids</taxon>
        <taxon>Malvales</taxon>
        <taxon>Malvaceae</taxon>
        <taxon>Byttnerioideae</taxon>
        <taxon>Theobroma</taxon>
    </lineage>
</organism>
<dbReference type="HOGENOM" id="CLU_000288_92_6_1"/>
<dbReference type="Pfam" id="PF07714">
    <property type="entry name" value="PK_Tyr_Ser-Thr"/>
    <property type="match status" value="1"/>
</dbReference>
<keyword evidence="6 8" id="KW-0472">Membrane</keyword>
<dbReference type="OMA" id="KDFPWKL"/>
<dbReference type="EMBL" id="CM001885">
    <property type="protein sequence ID" value="EOY12149.1"/>
    <property type="molecule type" value="Genomic_DNA"/>
</dbReference>
<dbReference type="PROSITE" id="PS50011">
    <property type="entry name" value="PROTEIN_KINASE_DOM"/>
    <property type="match status" value="1"/>
</dbReference>
<dbReference type="PANTHER" id="PTHR48007:SF77">
    <property type="entry name" value="PROTEIN KINASE DOMAIN-CONTAINING PROTEIN"/>
    <property type="match status" value="1"/>
</dbReference>
<name>A0A061FCG5_THECC</name>
<keyword evidence="2" id="KW-0433">Leucine-rich repeat</keyword>
<feature type="region of interest" description="Disordered" evidence="7">
    <location>
        <begin position="196"/>
        <end position="219"/>
    </location>
</feature>
<evidence type="ECO:0000256" key="2">
    <source>
        <dbReference type="ARBA" id="ARBA00022614"/>
    </source>
</evidence>
<dbReference type="AlphaFoldDB" id="A0A061FCG5"/>
<evidence type="ECO:0000256" key="6">
    <source>
        <dbReference type="ARBA" id="ARBA00023136"/>
    </source>
</evidence>
<dbReference type="SUPFAM" id="SSF52058">
    <property type="entry name" value="L domain-like"/>
    <property type="match status" value="1"/>
</dbReference>
<dbReference type="PANTHER" id="PTHR48007">
    <property type="entry name" value="LEUCINE-RICH REPEAT RECEPTOR-LIKE PROTEIN KINASE PXC1"/>
    <property type="match status" value="1"/>
</dbReference>
<evidence type="ECO:0000256" key="8">
    <source>
        <dbReference type="SAM" id="Phobius"/>
    </source>
</evidence>
<evidence type="ECO:0000256" key="4">
    <source>
        <dbReference type="ARBA" id="ARBA00022737"/>
    </source>
</evidence>
<keyword evidence="4" id="KW-0677">Repeat</keyword>
<keyword evidence="10" id="KW-0418">Kinase</keyword>